<feature type="domain" description="C2H2-type" evidence="3">
    <location>
        <begin position="203"/>
        <end position="228"/>
    </location>
</feature>
<evidence type="ECO:0000256" key="1">
    <source>
        <dbReference type="PROSITE-ProRule" id="PRU00042"/>
    </source>
</evidence>
<dbReference type="InterPro" id="IPR013087">
    <property type="entry name" value="Znf_C2H2_type"/>
</dbReference>
<evidence type="ECO:0000259" key="3">
    <source>
        <dbReference type="PROSITE" id="PS50157"/>
    </source>
</evidence>
<dbReference type="PeptideAtlas" id="Q7YWZ7"/>
<dbReference type="Bgee" id="WBGene00009923">
    <property type="expression patterns" value="Expressed in embryo and 3 other cell types or tissues"/>
</dbReference>
<dbReference type="eggNOG" id="ENOG502THGJ">
    <property type="taxonomic scope" value="Eukaryota"/>
</dbReference>
<dbReference type="AGR" id="WB:WBGene00009923"/>
<evidence type="ECO:0000256" key="2">
    <source>
        <dbReference type="SAM" id="MobiDB-lite"/>
    </source>
</evidence>
<dbReference type="GeneID" id="3565939"/>
<dbReference type="Proteomes" id="UP000001940">
    <property type="component" value="Chromosome I"/>
</dbReference>
<dbReference type="PROSITE" id="PS50157">
    <property type="entry name" value="ZINC_FINGER_C2H2_2"/>
    <property type="match status" value="1"/>
</dbReference>
<reference evidence="4 5" key="1">
    <citation type="journal article" date="1998" name="Science">
        <title>Genome sequence of the nematode C. elegans: a platform for investigating biology.</title>
        <authorList>
            <consortium name="The C. elegans sequencing consortium"/>
            <person name="Sulson J.E."/>
            <person name="Waterston R."/>
        </authorList>
    </citation>
    <scope>NUCLEOTIDE SEQUENCE [LARGE SCALE GENOMIC DNA]</scope>
    <source>
        <strain evidence="4 5">Bristol N2</strain>
    </source>
</reference>
<dbReference type="UCSC" id="F52B5.7">
    <property type="organism name" value="c. elegans"/>
</dbReference>
<dbReference type="RefSeq" id="NP_001021480.1">
    <property type="nucleotide sequence ID" value="NM_001026309.5"/>
</dbReference>
<dbReference type="InterPro" id="IPR036236">
    <property type="entry name" value="Znf_C2H2_sf"/>
</dbReference>
<keyword evidence="1" id="KW-0479">Metal-binding</keyword>
<evidence type="ECO:0007829" key="7">
    <source>
        <dbReference type="PeptideAtlas" id="Q7YWZ7"/>
    </source>
</evidence>
<feature type="compositionally biased region" description="Acidic residues" evidence="2">
    <location>
        <begin position="276"/>
        <end position="291"/>
    </location>
</feature>
<dbReference type="EMBL" id="BX284601">
    <property type="protein sequence ID" value="CAE17852.1"/>
    <property type="molecule type" value="Genomic_DNA"/>
</dbReference>
<name>Q7YWZ7_CAEEL</name>
<dbReference type="PaxDb" id="6239-F52B5.7"/>
<proteinExistence type="evidence at protein level"/>
<accession>Q7YWZ7</accession>
<organism evidence="4 5">
    <name type="scientific">Caenorhabditis elegans</name>
    <dbReference type="NCBI Taxonomy" id="6239"/>
    <lineage>
        <taxon>Eukaryota</taxon>
        <taxon>Metazoa</taxon>
        <taxon>Ecdysozoa</taxon>
        <taxon>Nematoda</taxon>
        <taxon>Chromadorea</taxon>
        <taxon>Rhabditida</taxon>
        <taxon>Rhabditina</taxon>
        <taxon>Rhabditomorpha</taxon>
        <taxon>Rhabditoidea</taxon>
        <taxon>Rhabditidae</taxon>
        <taxon>Peloderinae</taxon>
        <taxon>Caenorhabditis</taxon>
    </lineage>
</organism>
<dbReference type="AlphaFoldDB" id="Q7YWZ7"/>
<evidence type="ECO:0000313" key="5">
    <source>
        <dbReference type="Proteomes" id="UP000001940"/>
    </source>
</evidence>
<dbReference type="OMA" id="MATYIVI"/>
<keyword evidence="1" id="KW-0863">Zinc-finger</keyword>
<gene>
    <name evidence="4" type="ORF">CELE_F52B5.7</name>
    <name evidence="4 6" type="ORF">F52B5.7</name>
</gene>
<evidence type="ECO:0000313" key="6">
    <source>
        <dbReference type="WormBase" id="F52B5.7"/>
    </source>
</evidence>
<evidence type="ECO:0000313" key="4">
    <source>
        <dbReference type="EMBL" id="CAE17852.1"/>
    </source>
</evidence>
<protein>
    <submittedName>
        <fullName evidence="4">C2H2-type domain-containing protein</fullName>
    </submittedName>
</protein>
<dbReference type="GO" id="GO:0008270">
    <property type="term" value="F:zinc ion binding"/>
    <property type="evidence" value="ECO:0007669"/>
    <property type="project" value="UniProtKB-KW"/>
</dbReference>
<dbReference type="WormBase" id="F52B5.7">
    <property type="protein sequence ID" value="CE34874"/>
    <property type="gene ID" value="WBGene00009923"/>
</dbReference>
<dbReference type="OrthoDB" id="6077919at2759"/>
<dbReference type="FunCoup" id="Q7YWZ7">
    <property type="interactions" value="252"/>
</dbReference>
<keyword evidence="7" id="KW-1267">Proteomics identification</keyword>
<dbReference type="CTD" id="3565939"/>
<feature type="region of interest" description="Disordered" evidence="2">
    <location>
        <begin position="265"/>
        <end position="291"/>
    </location>
</feature>
<keyword evidence="1" id="KW-0862">Zinc</keyword>
<dbReference type="Gene3D" id="3.30.160.60">
    <property type="entry name" value="Classic Zinc Finger"/>
    <property type="match status" value="1"/>
</dbReference>
<dbReference type="InParanoid" id="Q7YWZ7"/>
<dbReference type="HOGENOM" id="CLU_957219_0_0_1"/>
<sequence length="291" mass="32804">MTTSYIVIEISENENASDILNLLMTRTKSRFTITRDIGEYAAEREQLKRSKICEEKVPAEDTATKIPTSECLEPIEQPPKKMIRISPTPPVKDLVPSSFSHIIPKIEEPASDSQTPSLDSMLESNVNQWNNSFIGSSFLDQLQSSSSMTSTPAVNTSTITKTPIKRQNGAFQCHMCGAMIKAYHLDYYKRSNHAIIHTSLQRYICPVKNCGTKNRHRSNMVVHARTVHGLQGKVDVKNCLLPHEDEELKMTVLTCFPEMEQTIQNMQKREQKQNDQEDAGVESDEDLGDSS</sequence>
<dbReference type="SUPFAM" id="SSF57667">
    <property type="entry name" value="beta-beta-alpha zinc fingers"/>
    <property type="match status" value="1"/>
</dbReference>
<dbReference type="KEGG" id="cel:CELE_F52B5.7"/>
<keyword evidence="5" id="KW-1185">Reference proteome</keyword>